<dbReference type="InterPro" id="IPR013042">
    <property type="entry name" value="DUF1592"/>
</dbReference>
<evidence type="ECO:0000259" key="6">
    <source>
        <dbReference type="Pfam" id="PF07637"/>
    </source>
</evidence>
<dbReference type="InterPro" id="IPR011478">
    <property type="entry name" value="DUF1585"/>
</dbReference>
<evidence type="ECO:0000313" key="7">
    <source>
        <dbReference type="EMBL" id="MCY1005381.1"/>
    </source>
</evidence>
<dbReference type="Proteomes" id="UP001150924">
    <property type="component" value="Unassembled WGS sequence"/>
</dbReference>
<dbReference type="Pfam" id="PF07637">
    <property type="entry name" value="PSD5"/>
    <property type="match status" value="1"/>
</dbReference>
<evidence type="ECO:0000259" key="4">
    <source>
        <dbReference type="Pfam" id="PF07627"/>
    </source>
</evidence>
<dbReference type="InterPro" id="IPR013043">
    <property type="entry name" value="DUF1595"/>
</dbReference>
<dbReference type="Pfam" id="PF07624">
    <property type="entry name" value="PSD2"/>
    <property type="match status" value="1"/>
</dbReference>
<keyword evidence="8" id="KW-1185">Reference proteome</keyword>
<organism evidence="7 8">
    <name type="scientific">Nannocystis pusilla</name>
    <dbReference type="NCBI Taxonomy" id="889268"/>
    <lineage>
        <taxon>Bacteria</taxon>
        <taxon>Pseudomonadati</taxon>
        <taxon>Myxococcota</taxon>
        <taxon>Polyangia</taxon>
        <taxon>Nannocystales</taxon>
        <taxon>Nannocystaceae</taxon>
        <taxon>Nannocystis</taxon>
    </lineage>
</organism>
<dbReference type="Pfam" id="PF07626">
    <property type="entry name" value="PSD3"/>
    <property type="match status" value="1"/>
</dbReference>
<dbReference type="EMBL" id="JAPNKE010000002">
    <property type="protein sequence ID" value="MCY1005381.1"/>
    <property type="molecule type" value="Genomic_DNA"/>
</dbReference>
<feature type="domain" description="DUF1587" evidence="3">
    <location>
        <begin position="63"/>
        <end position="125"/>
    </location>
</feature>
<dbReference type="RefSeq" id="WP_267767050.1">
    <property type="nucleotide sequence ID" value="NZ_JAPNKE010000002.1"/>
</dbReference>
<dbReference type="AlphaFoldDB" id="A0A9X3IVH3"/>
<dbReference type="InterPro" id="IPR013036">
    <property type="entry name" value="DUF1587"/>
</dbReference>
<feature type="domain" description="DUF1588" evidence="4">
    <location>
        <begin position="369"/>
        <end position="470"/>
    </location>
</feature>
<dbReference type="Pfam" id="PF07631">
    <property type="entry name" value="PSD4"/>
    <property type="match status" value="1"/>
</dbReference>
<gene>
    <name evidence="7" type="ORF">OV079_07305</name>
</gene>
<evidence type="ECO:0000259" key="2">
    <source>
        <dbReference type="Pfam" id="PF07624"/>
    </source>
</evidence>
<feature type="compositionally biased region" description="Low complexity" evidence="1">
    <location>
        <begin position="19"/>
        <end position="45"/>
    </location>
</feature>
<evidence type="ECO:0000259" key="5">
    <source>
        <dbReference type="Pfam" id="PF07631"/>
    </source>
</evidence>
<evidence type="ECO:0000259" key="3">
    <source>
        <dbReference type="Pfam" id="PF07626"/>
    </source>
</evidence>
<proteinExistence type="predicted"/>
<protein>
    <submittedName>
        <fullName evidence="7">DUF1592 domain-containing protein</fullName>
    </submittedName>
</protein>
<sequence>MLAALLGASACYSGDSANADGSAGTTTAAATGDEPGTTAPTTTSDSDGDEPEAPQIVPGPTLRRLTASEFAHAMQDLLGPVDLGAVEADSLQEGFFAVGAARVALSPAGVAKYEQAIGDATAQAFADPARVAQILRCVPTQLADTACMRDALATFGRRAWRRPLTGVELERYLGVATAVGTETGDVVVGLRHAVWALLQAPHFLYRVELGQPSPDDGGRLRFTSYEMASRLAFTLWNTLPDEALLDAAEADLLVDGPGVGEQAARMLADPRARQGVHNFIAELYGLWALGEKVKDDTLFPQWTPTLKAVMRDELLARVEDVVFDQPADFFSLYDGQKVFVNNELAAIYGLDPVEPDVFRAATLPEDSPRRGLIGSALVLAMNSLPARTSATERGQFIAESLLCRTVPPPPPNVDTNLDDPDVEDPGPQTLREKLEPHRADPSCSGCHNITDPLGLALEHFDTVGRWRATDQGLTIDASGELDGEYFADGGELAQLLREHPVVANCLVRKLYTYAGGRLPLWPENDTIAEVEDELALAGNRFDKLLLALVTHDDFRFAHPAGTVVGEDPEGDKP</sequence>
<feature type="region of interest" description="Disordered" evidence="1">
    <location>
        <begin position="16"/>
        <end position="58"/>
    </location>
</feature>
<dbReference type="InterPro" id="IPR013039">
    <property type="entry name" value="DUF1588"/>
</dbReference>
<accession>A0A9X3IVH3</accession>
<dbReference type="Pfam" id="PF07627">
    <property type="entry name" value="PSCyt3"/>
    <property type="match status" value="1"/>
</dbReference>
<evidence type="ECO:0000256" key="1">
    <source>
        <dbReference type="SAM" id="MobiDB-lite"/>
    </source>
</evidence>
<feature type="domain" description="DUF1585" evidence="2">
    <location>
        <begin position="482"/>
        <end position="554"/>
    </location>
</feature>
<feature type="domain" description="DUF1592" evidence="5">
    <location>
        <begin position="223"/>
        <end position="350"/>
    </location>
</feature>
<comment type="caution">
    <text evidence="7">The sequence shown here is derived from an EMBL/GenBank/DDBJ whole genome shotgun (WGS) entry which is preliminary data.</text>
</comment>
<evidence type="ECO:0000313" key="8">
    <source>
        <dbReference type="Proteomes" id="UP001150924"/>
    </source>
</evidence>
<feature type="region of interest" description="Disordered" evidence="1">
    <location>
        <begin position="405"/>
        <end position="430"/>
    </location>
</feature>
<reference evidence="7" key="1">
    <citation type="submission" date="2022-11" db="EMBL/GenBank/DDBJ databases">
        <title>Minimal conservation of predation-associated metabolite biosynthetic gene clusters underscores biosynthetic potential of Myxococcota including descriptions for ten novel species: Archangium lansinium sp. nov., Myxococcus landrumus sp. nov., Nannocystis bai.</title>
        <authorList>
            <person name="Ahearne A."/>
            <person name="Stevens C."/>
            <person name="Phillips K."/>
        </authorList>
    </citation>
    <scope>NUCLEOTIDE SEQUENCE</scope>
    <source>
        <strain evidence="7">Na p29</strain>
    </source>
</reference>
<name>A0A9X3IVH3_9BACT</name>
<feature type="domain" description="DUF1595" evidence="6">
    <location>
        <begin position="147"/>
        <end position="208"/>
    </location>
</feature>